<dbReference type="AlphaFoldDB" id="A0A2S5G953"/>
<accession>A0A2S5G953</accession>
<organism evidence="1 2">
    <name type="scientific">Jeotgalibacillus proteolyticus</name>
    <dbReference type="NCBI Taxonomy" id="2082395"/>
    <lineage>
        <taxon>Bacteria</taxon>
        <taxon>Bacillati</taxon>
        <taxon>Bacillota</taxon>
        <taxon>Bacilli</taxon>
        <taxon>Bacillales</taxon>
        <taxon>Caryophanaceae</taxon>
        <taxon>Jeotgalibacillus</taxon>
    </lineage>
</organism>
<reference evidence="1 2" key="1">
    <citation type="submission" date="2018-02" db="EMBL/GenBank/DDBJ databases">
        <title>Jeotgalibacillus proteolyticum sp. nov. a protease producing bacterium isolated from ocean sediments of Laizhou Bay.</title>
        <authorList>
            <person name="Li Y."/>
        </authorList>
    </citation>
    <scope>NUCLEOTIDE SEQUENCE [LARGE SCALE GENOMIC DNA]</scope>
    <source>
        <strain evidence="1 2">22-7</strain>
    </source>
</reference>
<protein>
    <submittedName>
        <fullName evidence="1">Uncharacterized protein</fullName>
    </submittedName>
</protein>
<keyword evidence="2" id="KW-1185">Reference proteome</keyword>
<name>A0A2S5G953_9BACL</name>
<dbReference type="RefSeq" id="WP_104058523.1">
    <property type="nucleotide sequence ID" value="NZ_PREZ01000005.1"/>
</dbReference>
<evidence type="ECO:0000313" key="2">
    <source>
        <dbReference type="Proteomes" id="UP000239047"/>
    </source>
</evidence>
<gene>
    <name evidence="1" type="ORF">C4B60_13345</name>
</gene>
<dbReference type="Proteomes" id="UP000239047">
    <property type="component" value="Unassembled WGS sequence"/>
</dbReference>
<sequence>MVYAFNGWDVKVDAPYKAMIDHDETAMMVYDEELDPMLWLMASEDNSVIVKKTAWNVEVHLFPLTKEINVVILQMDEE</sequence>
<evidence type="ECO:0000313" key="1">
    <source>
        <dbReference type="EMBL" id="PPA69530.1"/>
    </source>
</evidence>
<dbReference type="EMBL" id="PREZ01000005">
    <property type="protein sequence ID" value="PPA69530.1"/>
    <property type="molecule type" value="Genomic_DNA"/>
</dbReference>
<comment type="caution">
    <text evidence="1">The sequence shown here is derived from an EMBL/GenBank/DDBJ whole genome shotgun (WGS) entry which is preliminary data.</text>
</comment>
<proteinExistence type="predicted"/>